<protein>
    <recommendedName>
        <fullName evidence="4">MotA/TolQ/ExbB proton channel domain-containing protein</fullName>
    </recommendedName>
</protein>
<keyword evidence="1" id="KW-1133">Transmembrane helix</keyword>
<evidence type="ECO:0000313" key="3">
    <source>
        <dbReference type="Proteomes" id="UP000268857"/>
    </source>
</evidence>
<proteinExistence type="predicted"/>
<gene>
    <name evidence="2" type="ORF">PCC6912_42680</name>
</gene>
<dbReference type="Proteomes" id="UP000268857">
    <property type="component" value="Unassembled WGS sequence"/>
</dbReference>
<dbReference type="RefSeq" id="WP_016879075.1">
    <property type="nucleotide sequence ID" value="NZ_AJLN01000123.1"/>
</dbReference>
<evidence type="ECO:0008006" key="4">
    <source>
        <dbReference type="Google" id="ProtNLM"/>
    </source>
</evidence>
<dbReference type="OrthoDB" id="9798009at2"/>
<dbReference type="STRING" id="211165.GCA_000317285_05609"/>
<accession>A0A3S1FEB2</accession>
<keyword evidence="3" id="KW-1185">Reference proteome</keyword>
<evidence type="ECO:0000313" key="2">
    <source>
        <dbReference type="EMBL" id="RUR76480.1"/>
    </source>
</evidence>
<sequence>MGLAQIWNIIWQNEPFHWATAAVLIFAVIVEVYTLLNYWYSECGTTEAAIKFLRKLQRNKNAPLSQPPNQISCWLKEHLGTDDSSRLRQQNSKFVLIEYPEVLARPVPRSSLRFVTSLCTAIGVLGTFYGIQEGLQGINLDTTSFEQLLPAIKQLLAGMKTAFSTSLMGLGCGSLFTLVLFVCDSLRQKRRHSLRKSLNAIAFLKTGDNEIGKAAAEFKRLAQNLSDLNLPSADAIGQAVGKSIAETFGGLNQFLSVDEQMRSLILPELKTIFQEQQKLLEHQENQRQRVLEELIRDLRVEVLEPIANKLDKSAELTQQASEAVQTLHQELGGISQSLANSIGIIQNFQQDTLMSLQDFAASLKQTLQQFQTETKGVLQLTAQDINHAVEQSIQGMTAQRAAFEASANQAATIFQGIRAELETALKLQSEIQQQMLEDTKTGIIEILNQANADFEHQTHILKTIGNQASGLMNEASEHLLTTLGNAEFLVAARTNSEISNGKKHHE</sequence>
<dbReference type="EMBL" id="RSCJ01000020">
    <property type="protein sequence ID" value="RUR76480.1"/>
    <property type="molecule type" value="Genomic_DNA"/>
</dbReference>
<evidence type="ECO:0000256" key="1">
    <source>
        <dbReference type="SAM" id="Phobius"/>
    </source>
</evidence>
<organism evidence="2 3">
    <name type="scientific">Chlorogloeopsis fritschii PCC 6912</name>
    <dbReference type="NCBI Taxonomy" id="211165"/>
    <lineage>
        <taxon>Bacteria</taxon>
        <taxon>Bacillati</taxon>
        <taxon>Cyanobacteriota</taxon>
        <taxon>Cyanophyceae</taxon>
        <taxon>Nostocales</taxon>
        <taxon>Chlorogloeopsidaceae</taxon>
        <taxon>Chlorogloeopsis</taxon>
    </lineage>
</organism>
<comment type="caution">
    <text evidence="2">The sequence shown here is derived from an EMBL/GenBank/DDBJ whole genome shotgun (WGS) entry which is preliminary data.</text>
</comment>
<feature type="transmembrane region" description="Helical" evidence="1">
    <location>
        <begin position="167"/>
        <end position="186"/>
    </location>
</feature>
<reference evidence="2 3" key="1">
    <citation type="journal article" date="2019" name="Genome Biol. Evol.">
        <title>Day and night: Metabolic profiles and evolutionary relationships of six axenic non-marine cyanobacteria.</title>
        <authorList>
            <person name="Will S.E."/>
            <person name="Henke P."/>
            <person name="Boedeker C."/>
            <person name="Huang S."/>
            <person name="Brinkmann H."/>
            <person name="Rohde M."/>
            <person name="Jarek M."/>
            <person name="Friedl T."/>
            <person name="Seufert S."/>
            <person name="Schumacher M."/>
            <person name="Overmann J."/>
            <person name="Neumann-Schaal M."/>
            <person name="Petersen J."/>
        </authorList>
    </citation>
    <scope>NUCLEOTIDE SEQUENCE [LARGE SCALE GENOMIC DNA]</scope>
    <source>
        <strain evidence="2 3">PCC 6912</strain>
    </source>
</reference>
<dbReference type="AlphaFoldDB" id="A0A3S1FEB2"/>
<keyword evidence="1" id="KW-0812">Transmembrane</keyword>
<keyword evidence="1" id="KW-0472">Membrane</keyword>
<name>A0A3S1FEB2_CHLFR</name>
<feature type="transmembrane region" description="Helical" evidence="1">
    <location>
        <begin position="112"/>
        <end position="131"/>
    </location>
</feature>
<feature type="transmembrane region" description="Helical" evidence="1">
    <location>
        <begin position="16"/>
        <end position="36"/>
    </location>
</feature>